<protein>
    <recommendedName>
        <fullName evidence="4">DUF2178 domain-containing protein</fullName>
    </recommendedName>
</protein>
<evidence type="ECO:0000256" key="1">
    <source>
        <dbReference type="SAM" id="Phobius"/>
    </source>
</evidence>
<evidence type="ECO:0000313" key="3">
    <source>
        <dbReference type="Proteomes" id="UP001600941"/>
    </source>
</evidence>
<sequence>MKKSNLITGIVYLLAGIVFLGTALLTDTKLDGLFFGFAGAGIIPGIMMIFKYCYWSSPKNKERYAEKLENEKIELHDELKEKLRDKSGRYAYTAGLFVIAVSMMLFAVLNSLEIVQTGNIIVLVLGGYLVFQIVIGIVIFNHLMKKY</sequence>
<keyword evidence="3" id="KW-1185">Reference proteome</keyword>
<feature type="transmembrane region" description="Helical" evidence="1">
    <location>
        <begin position="90"/>
        <end position="108"/>
    </location>
</feature>
<dbReference type="RefSeq" id="WP_148393571.1">
    <property type="nucleotide sequence ID" value="NZ_BAABZQ010000001.1"/>
</dbReference>
<dbReference type="Proteomes" id="UP001600941">
    <property type="component" value="Unassembled WGS sequence"/>
</dbReference>
<comment type="caution">
    <text evidence="2">The sequence shown here is derived from an EMBL/GenBank/DDBJ whole genome shotgun (WGS) entry which is preliminary data.</text>
</comment>
<reference evidence="2 3" key="1">
    <citation type="submission" date="2024-04" db="EMBL/GenBank/DDBJ databases">
        <title>Defined microbial consortia suppress multidrug-resistant proinflammatory Enterobacteriaceae via ecological control.</title>
        <authorList>
            <person name="Furuichi M."/>
            <person name="Kawaguchi T."/>
            <person name="Pust M."/>
            <person name="Yasuma K."/>
            <person name="Plichta D."/>
            <person name="Hasegawa N."/>
            <person name="Ohya T."/>
            <person name="Bhattarai S."/>
            <person name="Sasajima S."/>
            <person name="Aoto Y."/>
            <person name="Tuganbaev T."/>
            <person name="Yaginuma M."/>
            <person name="Ueda M."/>
            <person name="Okahashi N."/>
            <person name="Amafuji K."/>
            <person name="Kiridooshi Y."/>
            <person name="Sugita K."/>
            <person name="Strazar M."/>
            <person name="Skelly A."/>
            <person name="Suda W."/>
            <person name="Hattori M."/>
            <person name="Nakamoto N."/>
            <person name="Caballero S."/>
            <person name="Norman J."/>
            <person name="Olle B."/>
            <person name="Tanoue T."/>
            <person name="Arita M."/>
            <person name="Bucci V."/>
            <person name="Atarashi K."/>
            <person name="Xavier R."/>
            <person name="Honda K."/>
        </authorList>
    </citation>
    <scope>NUCLEOTIDE SEQUENCE [LARGE SCALE GENOMIC DNA]</scope>
    <source>
        <strain evidence="3">k34-0107-D12</strain>
    </source>
</reference>
<evidence type="ECO:0008006" key="4">
    <source>
        <dbReference type="Google" id="ProtNLM"/>
    </source>
</evidence>
<gene>
    <name evidence="2" type="ORF">K340107D12_41190</name>
</gene>
<keyword evidence="1" id="KW-0812">Transmembrane</keyword>
<dbReference type="EMBL" id="BAABZQ010000001">
    <property type="protein sequence ID" value="GAA6501303.1"/>
    <property type="molecule type" value="Genomic_DNA"/>
</dbReference>
<keyword evidence="1" id="KW-0472">Membrane</keyword>
<organism evidence="2 3">
    <name type="scientific">Blautia parvula</name>
    <dbReference type="NCBI Taxonomy" id="2877527"/>
    <lineage>
        <taxon>Bacteria</taxon>
        <taxon>Bacillati</taxon>
        <taxon>Bacillota</taxon>
        <taxon>Clostridia</taxon>
        <taxon>Lachnospirales</taxon>
        <taxon>Lachnospiraceae</taxon>
        <taxon>Blautia</taxon>
    </lineage>
</organism>
<feature type="transmembrane region" description="Helical" evidence="1">
    <location>
        <begin position="32"/>
        <end position="54"/>
    </location>
</feature>
<feature type="transmembrane region" description="Helical" evidence="1">
    <location>
        <begin position="7"/>
        <end position="26"/>
    </location>
</feature>
<proteinExistence type="predicted"/>
<evidence type="ECO:0000313" key="2">
    <source>
        <dbReference type="EMBL" id="GAA6501303.1"/>
    </source>
</evidence>
<accession>A0ABQ0BXN4</accession>
<keyword evidence="1" id="KW-1133">Transmembrane helix</keyword>
<name>A0ABQ0BXN4_9FIRM</name>
<feature type="transmembrane region" description="Helical" evidence="1">
    <location>
        <begin position="120"/>
        <end position="140"/>
    </location>
</feature>